<evidence type="ECO:0000259" key="13">
    <source>
        <dbReference type="SMART" id="SM00475"/>
    </source>
</evidence>
<keyword evidence="2 12" id="KW-0808">Transferase</keyword>
<proteinExistence type="inferred from homology"/>
<dbReference type="CDD" id="cd09859">
    <property type="entry name" value="PIN_53EXO"/>
    <property type="match status" value="1"/>
</dbReference>
<feature type="domain" description="DNA-directed DNA polymerase family A palm" evidence="14">
    <location>
        <begin position="637"/>
        <end position="844"/>
    </location>
</feature>
<dbReference type="Gene3D" id="1.20.1060.10">
    <property type="entry name" value="Taq DNA Polymerase, Chain T, domain 4"/>
    <property type="match status" value="1"/>
</dbReference>
<reference evidence="15 16" key="1">
    <citation type="journal article" date="2019" name="Int. J. Syst. Evol. Microbiol.">
        <title>The Global Catalogue of Microorganisms (GCM) 10K type strain sequencing project: providing services to taxonomists for standard genome sequencing and annotation.</title>
        <authorList>
            <consortium name="The Broad Institute Genomics Platform"/>
            <consortium name="The Broad Institute Genome Sequencing Center for Infectious Disease"/>
            <person name="Wu L."/>
            <person name="Ma J."/>
        </authorList>
    </citation>
    <scope>NUCLEOTIDE SEQUENCE [LARGE SCALE GENOMIC DNA]</scope>
    <source>
        <strain evidence="15 16">JCM 15900</strain>
    </source>
</reference>
<gene>
    <name evidence="12 15" type="primary">polA</name>
    <name evidence="15" type="ORF">GCM10009823_08050</name>
</gene>
<dbReference type="InterPro" id="IPR043502">
    <property type="entry name" value="DNA/RNA_pol_sf"/>
</dbReference>
<keyword evidence="6 12" id="KW-0540">Nuclease</keyword>
<evidence type="ECO:0000313" key="16">
    <source>
        <dbReference type="Proteomes" id="UP001500984"/>
    </source>
</evidence>
<dbReference type="NCBIfam" id="NF004397">
    <property type="entry name" value="PRK05755.1"/>
    <property type="match status" value="1"/>
</dbReference>
<dbReference type="InterPro" id="IPR036279">
    <property type="entry name" value="5-3_exonuclease_C_sf"/>
</dbReference>
<dbReference type="SMART" id="SM00279">
    <property type="entry name" value="HhH2"/>
    <property type="match status" value="1"/>
</dbReference>
<keyword evidence="16" id="KW-1185">Reference proteome</keyword>
<dbReference type="InterPro" id="IPR036397">
    <property type="entry name" value="RNaseH_sf"/>
</dbReference>
<keyword evidence="12" id="KW-0378">Hydrolase</keyword>
<keyword evidence="4 12" id="KW-0235">DNA replication</keyword>
<comment type="caution">
    <text evidence="15">The sequence shown here is derived from an EMBL/GenBank/DDBJ whole genome shotgun (WGS) entry which is preliminary data.</text>
</comment>
<dbReference type="Gene3D" id="3.30.420.10">
    <property type="entry name" value="Ribonuclease H-like superfamily/Ribonuclease H"/>
    <property type="match status" value="1"/>
</dbReference>
<dbReference type="InterPro" id="IPR019760">
    <property type="entry name" value="DNA-dir_DNA_pol_A_CS"/>
</dbReference>
<dbReference type="NCBIfam" id="TIGR00593">
    <property type="entry name" value="pola"/>
    <property type="match status" value="1"/>
</dbReference>
<evidence type="ECO:0000256" key="11">
    <source>
        <dbReference type="NCBIfam" id="TIGR00593"/>
    </source>
</evidence>
<feature type="domain" description="5'-3' exonuclease" evidence="13">
    <location>
        <begin position="10"/>
        <end position="270"/>
    </location>
</feature>
<dbReference type="RefSeq" id="WP_344335357.1">
    <property type="nucleotide sequence ID" value="NZ_BAAAPZ010000002.1"/>
</dbReference>
<keyword evidence="9 12" id="KW-0234">DNA repair</keyword>
<evidence type="ECO:0000256" key="1">
    <source>
        <dbReference type="ARBA" id="ARBA00007705"/>
    </source>
</evidence>
<evidence type="ECO:0000259" key="14">
    <source>
        <dbReference type="SMART" id="SM00482"/>
    </source>
</evidence>
<comment type="function">
    <text evidence="12">In addition to polymerase activity, this DNA polymerase exhibits 5'-3' exonuclease activity.</text>
</comment>
<comment type="similarity">
    <text evidence="1 12">Belongs to the DNA polymerase type-A family.</text>
</comment>
<dbReference type="PROSITE" id="PS00447">
    <property type="entry name" value="DNA_POLYMERASE_A"/>
    <property type="match status" value="1"/>
</dbReference>
<evidence type="ECO:0000256" key="8">
    <source>
        <dbReference type="ARBA" id="ARBA00023125"/>
    </source>
</evidence>
<keyword evidence="5 12" id="KW-0227">DNA damage</keyword>
<evidence type="ECO:0000256" key="5">
    <source>
        <dbReference type="ARBA" id="ARBA00022763"/>
    </source>
</evidence>
<dbReference type="Pfam" id="PF00476">
    <property type="entry name" value="DNA_pol_A"/>
    <property type="match status" value="1"/>
</dbReference>
<evidence type="ECO:0000256" key="6">
    <source>
        <dbReference type="ARBA" id="ARBA00022839"/>
    </source>
</evidence>
<evidence type="ECO:0000313" key="15">
    <source>
        <dbReference type="EMBL" id="GAA2091147.1"/>
    </source>
</evidence>
<dbReference type="InterPro" id="IPR020045">
    <property type="entry name" value="DNA_polI_H3TH"/>
</dbReference>
<protein>
    <recommendedName>
        <fullName evidence="11 12">DNA polymerase I</fullName>
        <ecNumber evidence="11 12">2.7.7.7</ecNumber>
    </recommendedName>
</protein>
<dbReference type="InterPro" id="IPR029060">
    <property type="entry name" value="PIN-like_dom_sf"/>
</dbReference>
<dbReference type="CDD" id="cd09898">
    <property type="entry name" value="H3TH_53EXO"/>
    <property type="match status" value="1"/>
</dbReference>
<keyword evidence="3 12" id="KW-0548">Nucleotidyltransferase</keyword>
<dbReference type="SUPFAM" id="SSF47807">
    <property type="entry name" value="5' to 3' exonuclease, C-terminal subdomain"/>
    <property type="match status" value="1"/>
</dbReference>
<evidence type="ECO:0000256" key="12">
    <source>
        <dbReference type="RuleBase" id="RU004460"/>
    </source>
</evidence>
<name>A0ABN2WFA7_9MICO</name>
<evidence type="ECO:0000256" key="2">
    <source>
        <dbReference type="ARBA" id="ARBA00022679"/>
    </source>
</evidence>
<sequence length="881" mass="95052">MTQNDSPTAESLLLIDGHSMAYRAYHALPPEKFSTSTGQTTNAVFGFVSMLLTALEAERPTHVLVAFDRGRPAFRLEEHPGYKAGRAKTPPDFHGQVELIETLLEAMRIPVVALEGVEADDVLATYARLGEEAGIEVRIASGDKDSFQLVREGVSVLYPKRGMSDLTRMTPEAVSEKYGVTPAQYRGQAALVGEKADNLPGVPGVGEKTAAKWLNKYGDLEALLAHSEEIGGKAGENLRAHREAVERNYRVNRLLDDVEVPFTVEAARMQGPDADALSALFDQLEFAVLGRRAEALFGVSGNAGAASAQEAPVPARPDAAELVPLLEGIDAEAWVAVATDATYVLGLGAVDRIALAWGERTAVVALSALEPAGATALEEFLAGHTRLVMHDAKPQLKALRVSGLPRAHADWDTELAAYLLEPDRRGYALEEIAQARLGLAAQQEDEDADGLHTRAWTVLQLRPVLAEALEGAHLTGIMTGIEMPVQEVLARMESRGIAVDAARLAELGEEFGAQAEASAQEAYAAIGHEVNLGSPKQLQAVLFDELEMPKTKKTKTGYTTDADALADLFVKTGHPFLQHLLAHRDRIKLRQTVVGLEKTVSDSGRIHTTYLQTAAATGRLSSKDPNLQNIPVRTEAGRRIREVFVPGADSESLMTADYSQIEMRIMAHLSGDPSLIMAFRAGEDLHAYVGGQVFGVATEDVTPEMRSKVKAMSYGLVYGLSAYGLSKQLGIGVDEARGLMDEYFSRFGAVRDYLGAVVEEARERGYTETMDGRRRYLPALTSAQRQVREMAERAALNAPIQGSAADIMKRAMIAVESALEAGGLRSRMLLQVHDEIIVEVAPGEAGQVEEILRREMAGAAELDVPLDVNVGTGASWHAAAH</sequence>
<evidence type="ECO:0000256" key="3">
    <source>
        <dbReference type="ARBA" id="ARBA00022695"/>
    </source>
</evidence>
<dbReference type="EC" id="2.7.7.7" evidence="11 12"/>
<dbReference type="SMART" id="SM00475">
    <property type="entry name" value="53EXOc"/>
    <property type="match status" value="1"/>
</dbReference>
<dbReference type="InterPro" id="IPR012337">
    <property type="entry name" value="RNaseH-like_sf"/>
</dbReference>
<dbReference type="PANTHER" id="PTHR10133">
    <property type="entry name" value="DNA POLYMERASE I"/>
    <property type="match status" value="1"/>
</dbReference>
<evidence type="ECO:0000256" key="9">
    <source>
        <dbReference type="ARBA" id="ARBA00023204"/>
    </source>
</evidence>
<evidence type="ECO:0000256" key="10">
    <source>
        <dbReference type="ARBA" id="ARBA00049244"/>
    </source>
</evidence>
<dbReference type="Gene3D" id="1.10.150.20">
    <property type="entry name" value="5' to 3' exonuclease, C-terminal subdomain"/>
    <property type="match status" value="2"/>
</dbReference>
<dbReference type="InterPro" id="IPR018320">
    <property type="entry name" value="DNA_polymerase_1"/>
</dbReference>
<dbReference type="Gene3D" id="3.30.70.370">
    <property type="match status" value="1"/>
</dbReference>
<dbReference type="InterPro" id="IPR008918">
    <property type="entry name" value="HhH2"/>
</dbReference>
<dbReference type="CDD" id="cd06140">
    <property type="entry name" value="DNA_polA_I_Bacillus_like_exo"/>
    <property type="match status" value="1"/>
</dbReference>
<dbReference type="Proteomes" id="UP001500984">
    <property type="component" value="Unassembled WGS sequence"/>
</dbReference>
<dbReference type="SUPFAM" id="SSF53098">
    <property type="entry name" value="Ribonuclease H-like"/>
    <property type="match status" value="1"/>
</dbReference>
<evidence type="ECO:0000256" key="4">
    <source>
        <dbReference type="ARBA" id="ARBA00022705"/>
    </source>
</evidence>
<dbReference type="SUPFAM" id="SSF88723">
    <property type="entry name" value="PIN domain-like"/>
    <property type="match status" value="1"/>
</dbReference>
<organism evidence="15 16">
    <name type="scientific">Brevibacterium salitolerans</name>
    <dbReference type="NCBI Taxonomy" id="1403566"/>
    <lineage>
        <taxon>Bacteria</taxon>
        <taxon>Bacillati</taxon>
        <taxon>Actinomycetota</taxon>
        <taxon>Actinomycetes</taxon>
        <taxon>Micrococcales</taxon>
        <taxon>Brevibacteriaceae</taxon>
        <taxon>Brevibacterium</taxon>
    </lineage>
</organism>
<dbReference type="PANTHER" id="PTHR10133:SF27">
    <property type="entry name" value="DNA POLYMERASE NU"/>
    <property type="match status" value="1"/>
</dbReference>
<dbReference type="EMBL" id="BAAAPZ010000002">
    <property type="protein sequence ID" value="GAA2091147.1"/>
    <property type="molecule type" value="Genomic_DNA"/>
</dbReference>
<dbReference type="InterPro" id="IPR002421">
    <property type="entry name" value="5-3_exonuclease"/>
</dbReference>
<evidence type="ECO:0000256" key="7">
    <source>
        <dbReference type="ARBA" id="ARBA00022932"/>
    </source>
</evidence>
<dbReference type="CDD" id="cd08637">
    <property type="entry name" value="DNA_pol_A_pol_I_C"/>
    <property type="match status" value="1"/>
</dbReference>
<accession>A0ABN2WFA7</accession>
<dbReference type="Pfam" id="PF01367">
    <property type="entry name" value="5_3_exonuc"/>
    <property type="match status" value="1"/>
</dbReference>
<dbReference type="InterPro" id="IPR020046">
    <property type="entry name" value="5-3_exonucl_a-hlix_arch_N"/>
</dbReference>
<dbReference type="SMART" id="SM00482">
    <property type="entry name" value="POLAc"/>
    <property type="match status" value="1"/>
</dbReference>
<dbReference type="PRINTS" id="PR00868">
    <property type="entry name" value="DNAPOLI"/>
</dbReference>
<keyword evidence="7 12" id="KW-0239">DNA-directed DNA polymerase</keyword>
<dbReference type="InterPro" id="IPR002298">
    <property type="entry name" value="DNA_polymerase_A"/>
</dbReference>
<comment type="catalytic activity">
    <reaction evidence="10 12">
        <text>DNA(n) + a 2'-deoxyribonucleoside 5'-triphosphate = DNA(n+1) + diphosphate</text>
        <dbReference type="Rhea" id="RHEA:22508"/>
        <dbReference type="Rhea" id="RHEA-COMP:17339"/>
        <dbReference type="Rhea" id="RHEA-COMP:17340"/>
        <dbReference type="ChEBI" id="CHEBI:33019"/>
        <dbReference type="ChEBI" id="CHEBI:61560"/>
        <dbReference type="ChEBI" id="CHEBI:173112"/>
        <dbReference type="EC" id="2.7.7.7"/>
    </reaction>
</comment>
<keyword evidence="8 12" id="KW-0238">DNA-binding</keyword>
<dbReference type="InterPro" id="IPR001098">
    <property type="entry name" value="DNA-dir_DNA_pol_A_palm_dom"/>
</dbReference>
<dbReference type="Pfam" id="PF02739">
    <property type="entry name" value="5_3_exonuc_N"/>
    <property type="match status" value="1"/>
</dbReference>
<dbReference type="Gene3D" id="3.40.50.1010">
    <property type="entry name" value="5'-nuclease"/>
    <property type="match status" value="1"/>
</dbReference>
<keyword evidence="6 12" id="KW-0269">Exonuclease</keyword>
<dbReference type="SUPFAM" id="SSF56672">
    <property type="entry name" value="DNA/RNA polymerases"/>
    <property type="match status" value="1"/>
</dbReference>